<dbReference type="CDD" id="cd11614">
    <property type="entry name" value="SAF_CpaB_FlgA_like"/>
    <property type="match status" value="1"/>
</dbReference>
<dbReference type="InterPro" id="IPR039246">
    <property type="entry name" value="Flagellar_FlgA"/>
</dbReference>
<evidence type="ECO:0000256" key="3">
    <source>
        <dbReference type="ARBA" id="ARBA00022764"/>
    </source>
</evidence>
<dbReference type="EMBL" id="WNLA01000036">
    <property type="protein sequence ID" value="MTW06073.1"/>
    <property type="molecule type" value="Genomic_DNA"/>
</dbReference>
<comment type="subcellular location">
    <subcellularLocation>
        <location evidence="1 4">Periplasm</location>
    </subcellularLocation>
</comment>
<sequence length="217" mass="23219">MAISTSDQIVARVEQVAKEYLAKSAETAGWRDAKFDVAAAVTRVIPSCKGKIAVEAADVRQPTRMRLIAECPGADGWKYDFIVRAKVTATVAVMAADVAAGKPVIGADVAFEQRDITLVPDPVSDEAVLLGMSARRSLRNGELLRQSMLVEAQVIKRGDPVRIVARREQIEVSMAGEALDPGARGTVIRVRNVSGNVIRARITGSGTVEPAELPMVN</sequence>
<dbReference type="InterPro" id="IPR017585">
    <property type="entry name" value="SAF_FlgA"/>
</dbReference>
<organism evidence="6 7">
    <name type="scientific">Pseudoduganella ginsengisoli</name>
    <dbReference type="NCBI Taxonomy" id="1462440"/>
    <lineage>
        <taxon>Bacteria</taxon>
        <taxon>Pseudomonadati</taxon>
        <taxon>Pseudomonadota</taxon>
        <taxon>Betaproteobacteria</taxon>
        <taxon>Burkholderiales</taxon>
        <taxon>Oxalobacteraceae</taxon>
        <taxon>Telluria group</taxon>
        <taxon>Pseudoduganella</taxon>
    </lineage>
</organism>
<comment type="similarity">
    <text evidence="4">Belongs to the FlgA family.</text>
</comment>
<gene>
    <name evidence="6" type="primary">flgA</name>
    <name evidence="6" type="ORF">GM668_28745</name>
</gene>
<proteinExistence type="inferred from homology"/>
<dbReference type="Pfam" id="PF13144">
    <property type="entry name" value="ChapFlgA"/>
    <property type="match status" value="1"/>
</dbReference>
<evidence type="ECO:0000256" key="4">
    <source>
        <dbReference type="RuleBase" id="RU362063"/>
    </source>
</evidence>
<dbReference type="GO" id="GO:0042597">
    <property type="term" value="C:periplasmic space"/>
    <property type="evidence" value="ECO:0007669"/>
    <property type="project" value="UniProtKB-SubCell"/>
</dbReference>
<dbReference type="Proteomes" id="UP000484015">
    <property type="component" value="Unassembled WGS sequence"/>
</dbReference>
<accession>A0A6L6Q891</accession>
<reference evidence="6 7" key="1">
    <citation type="submission" date="2019-11" db="EMBL/GenBank/DDBJ databases">
        <title>Type strains purchased from KCTC, JCM and DSMZ.</title>
        <authorList>
            <person name="Lu H."/>
        </authorList>
    </citation>
    <scope>NUCLEOTIDE SEQUENCE [LARGE SCALE GENOMIC DNA]</scope>
    <source>
        <strain evidence="6 7">KCTC 42409</strain>
    </source>
</reference>
<keyword evidence="4" id="KW-1005">Bacterial flagellum biogenesis</keyword>
<dbReference type="OrthoDB" id="8563889at2"/>
<dbReference type="GO" id="GO:0044780">
    <property type="term" value="P:bacterial-type flagellum assembly"/>
    <property type="evidence" value="ECO:0007669"/>
    <property type="project" value="InterPro"/>
</dbReference>
<dbReference type="SMART" id="SM00858">
    <property type="entry name" value="SAF"/>
    <property type="match status" value="1"/>
</dbReference>
<evidence type="ECO:0000256" key="1">
    <source>
        <dbReference type="ARBA" id="ARBA00004418"/>
    </source>
</evidence>
<keyword evidence="2" id="KW-0732">Signal</keyword>
<evidence type="ECO:0000259" key="5">
    <source>
        <dbReference type="SMART" id="SM00858"/>
    </source>
</evidence>
<evidence type="ECO:0000256" key="2">
    <source>
        <dbReference type="ARBA" id="ARBA00022729"/>
    </source>
</evidence>
<name>A0A6L6Q891_9BURK</name>
<feature type="domain" description="SAF" evidence="5">
    <location>
        <begin position="89"/>
        <end position="150"/>
    </location>
</feature>
<keyword evidence="6" id="KW-0282">Flagellum</keyword>
<keyword evidence="7" id="KW-1185">Reference proteome</keyword>
<keyword evidence="3 4" id="KW-0574">Periplasm</keyword>
<dbReference type="AlphaFoldDB" id="A0A6L6Q891"/>
<keyword evidence="6" id="KW-0969">Cilium</keyword>
<dbReference type="Gene3D" id="2.30.30.760">
    <property type="match status" value="1"/>
</dbReference>
<dbReference type="PANTHER" id="PTHR36307">
    <property type="entry name" value="FLAGELLA BASAL BODY P-RING FORMATION PROTEIN FLGA"/>
    <property type="match status" value="1"/>
</dbReference>
<dbReference type="InterPro" id="IPR013974">
    <property type="entry name" value="SAF"/>
</dbReference>
<protein>
    <recommendedName>
        <fullName evidence="4">Flagella basal body P-ring formation protein FlgA</fullName>
    </recommendedName>
</protein>
<dbReference type="RefSeq" id="WP_155442407.1">
    <property type="nucleotide sequence ID" value="NZ_WNLA01000036.1"/>
</dbReference>
<comment type="function">
    <text evidence="4">Involved in the assembly process of the P-ring formation. It may associate with FlgF on the rod constituting a structure essential for the P-ring assembly or may act as a modulator protein for the P-ring assembly.</text>
</comment>
<dbReference type="PANTHER" id="PTHR36307:SF1">
    <property type="entry name" value="FLAGELLA BASAL BODY P-RING FORMATION PROTEIN FLGA"/>
    <property type="match status" value="1"/>
</dbReference>
<dbReference type="NCBIfam" id="TIGR03170">
    <property type="entry name" value="flgA_cterm"/>
    <property type="match status" value="1"/>
</dbReference>
<comment type="caution">
    <text evidence="6">The sequence shown here is derived from an EMBL/GenBank/DDBJ whole genome shotgun (WGS) entry which is preliminary data.</text>
</comment>
<evidence type="ECO:0000313" key="6">
    <source>
        <dbReference type="EMBL" id="MTW06073.1"/>
    </source>
</evidence>
<keyword evidence="6" id="KW-0966">Cell projection</keyword>
<dbReference type="Gene3D" id="3.90.1210.10">
    <property type="entry name" value="Antifreeze-like/N-acetylneuraminic acid synthase C-terminal domain"/>
    <property type="match status" value="1"/>
</dbReference>
<evidence type="ECO:0000313" key="7">
    <source>
        <dbReference type="Proteomes" id="UP000484015"/>
    </source>
</evidence>